<dbReference type="OrthoDB" id="6167817at2"/>
<dbReference type="Gene3D" id="6.10.340.10">
    <property type="match status" value="1"/>
</dbReference>
<dbReference type="Pfam" id="PF00672">
    <property type="entry name" value="HAMP"/>
    <property type="match status" value="1"/>
</dbReference>
<dbReference type="Proteomes" id="UP000317747">
    <property type="component" value="Unassembled WGS sequence"/>
</dbReference>
<organism evidence="10 11">
    <name type="scientific">Pantoea deleyi</name>
    <dbReference type="NCBI Taxonomy" id="470932"/>
    <lineage>
        <taxon>Bacteria</taxon>
        <taxon>Pseudomonadati</taxon>
        <taxon>Pseudomonadota</taxon>
        <taxon>Gammaproteobacteria</taxon>
        <taxon>Enterobacterales</taxon>
        <taxon>Erwiniaceae</taxon>
        <taxon>Pantoea</taxon>
    </lineage>
</organism>
<dbReference type="InterPro" id="IPR004089">
    <property type="entry name" value="MCPsignal_dom"/>
</dbReference>
<evidence type="ECO:0000256" key="3">
    <source>
        <dbReference type="ARBA" id="ARBA00023224"/>
    </source>
</evidence>
<dbReference type="PANTHER" id="PTHR43531:SF5">
    <property type="entry name" value="METHYL-ACCEPTING CHEMOTAXIS PROTEIN III"/>
    <property type="match status" value="1"/>
</dbReference>
<feature type="transmembrane region" description="Helical" evidence="7">
    <location>
        <begin position="282"/>
        <end position="302"/>
    </location>
</feature>
<name>A0A506QMZ7_9GAMM</name>
<comment type="similarity">
    <text evidence="4">Belongs to the methyl-accepting chemotaxis (MCP) protein family.</text>
</comment>
<dbReference type="Pfam" id="PF00015">
    <property type="entry name" value="MCPsignal"/>
    <property type="match status" value="1"/>
</dbReference>
<comment type="subcellular location">
    <subcellularLocation>
        <location evidence="1">Membrane</location>
    </subcellularLocation>
</comment>
<evidence type="ECO:0000313" key="11">
    <source>
        <dbReference type="Proteomes" id="UP000317747"/>
    </source>
</evidence>
<keyword evidence="6" id="KW-0175">Coiled coil</keyword>
<keyword evidence="3 5" id="KW-0807">Transducer</keyword>
<dbReference type="GO" id="GO:0007165">
    <property type="term" value="P:signal transduction"/>
    <property type="evidence" value="ECO:0007669"/>
    <property type="project" value="UniProtKB-KW"/>
</dbReference>
<dbReference type="EMBL" id="VHJA01000028">
    <property type="protein sequence ID" value="TPV47592.1"/>
    <property type="molecule type" value="Genomic_DNA"/>
</dbReference>
<dbReference type="RefSeq" id="WP_128084521.1">
    <property type="nucleotide sequence ID" value="NZ_CP071405.1"/>
</dbReference>
<dbReference type="InterPro" id="IPR051310">
    <property type="entry name" value="MCP_chemotaxis"/>
</dbReference>
<feature type="coiled-coil region" evidence="6">
    <location>
        <begin position="561"/>
        <end position="599"/>
    </location>
</feature>
<dbReference type="CDD" id="cd11386">
    <property type="entry name" value="MCP_signal"/>
    <property type="match status" value="1"/>
</dbReference>
<dbReference type="SMART" id="SM00283">
    <property type="entry name" value="MA"/>
    <property type="match status" value="1"/>
</dbReference>
<dbReference type="GO" id="GO:0004888">
    <property type="term" value="F:transmembrane signaling receptor activity"/>
    <property type="evidence" value="ECO:0007669"/>
    <property type="project" value="InterPro"/>
</dbReference>
<comment type="caution">
    <text evidence="10">The sequence shown here is derived from an EMBL/GenBank/DDBJ whole genome shotgun (WGS) entry which is preliminary data.</text>
</comment>
<accession>A0A506QMZ7</accession>
<keyword evidence="2" id="KW-0145">Chemotaxis</keyword>
<evidence type="ECO:0000259" key="9">
    <source>
        <dbReference type="PROSITE" id="PS50885"/>
    </source>
</evidence>
<feature type="domain" description="HAMP" evidence="9">
    <location>
        <begin position="304"/>
        <end position="356"/>
    </location>
</feature>
<keyword evidence="7" id="KW-0812">Transmembrane</keyword>
<dbReference type="PROSITE" id="PS50885">
    <property type="entry name" value="HAMP"/>
    <property type="match status" value="1"/>
</dbReference>
<dbReference type="SUPFAM" id="SSF58104">
    <property type="entry name" value="Methyl-accepting chemotaxis protein (MCP) signaling domain"/>
    <property type="match status" value="1"/>
</dbReference>
<dbReference type="GO" id="GO:0005886">
    <property type="term" value="C:plasma membrane"/>
    <property type="evidence" value="ECO:0007669"/>
    <property type="project" value="TreeGrafter"/>
</dbReference>
<dbReference type="AlphaFoldDB" id="A0A506QMZ7"/>
<reference evidence="10 11" key="1">
    <citation type="submission" date="2019-06" db="EMBL/GenBank/DDBJ databases">
        <title>Taxogenomics and systematics of the genus Pantoea.</title>
        <authorList>
            <person name="Tambong J.T."/>
        </authorList>
    </citation>
    <scope>NUCLEOTIDE SEQUENCE [LARGE SCALE GENOMIC DNA]</scope>
    <source>
        <strain evidence="10 11">LMG 24200</strain>
    </source>
</reference>
<dbReference type="FunFam" id="1.10.287.950:FF:000001">
    <property type="entry name" value="Methyl-accepting chemotaxis sensory transducer"/>
    <property type="match status" value="1"/>
</dbReference>
<dbReference type="CDD" id="cd06225">
    <property type="entry name" value="HAMP"/>
    <property type="match status" value="1"/>
</dbReference>
<protein>
    <submittedName>
        <fullName evidence="10">HAMP domain-containing protein</fullName>
    </submittedName>
</protein>
<dbReference type="SMART" id="SM01358">
    <property type="entry name" value="HBM"/>
    <property type="match status" value="1"/>
</dbReference>
<sequence>MGLSQRISDIKIGKKLGAGFILVIAASLAITFMAFDCFRSIKDNSARRTVTVEMVNTLSKARLNRTLFQYTKDPKFAALNVQALNELETLYKRLSAFEWDETGQQKVTAMGQLLDQYLKQREKFVASAQSTNRDLELIKTDQLSAVAHQLESLDLAQTPDAALPVFRLAAALFDVVNTEKTFLAQPSEAGRDAVIDKYTVITTLSEQLNGFNQPAINDLTRAVLTMLAQQRQPVTLYLAAAEKEKSDSAELTTSAERLNAAVSDIFAFQSHSSAAFIKLAQWRIGFASLICVVMSLLIAWLITRSITRPIKETLNVAQRIAEGDLTTSLNSSRGDELGQLMQAVDDMSTSLQTIITKVRDGVSSVARASAEIAAGNTDLSSRTEQQSAAVVQTAASMEELSSTVKQNAENAHHASQLATDASVNAGRGGEIIRDVITTMNNISQSSGKIGEIINVINGISFQTNILALNAAVEAARAGEQGRGFAVVAGEVRNLAQRSSLAAKEIETLIRESLDRVHDGSDYVERAGTTMNDIVRSVSQVKDIMGEIAAASDEQNRGISQIATAMAEMDSTTQQNAALVEESSAAATSLESQADELEKTVAVFRLSAVQHSISRAAPVVTPRLVPAMPAAKASSDAGWESF</sequence>
<keyword evidence="7" id="KW-1133">Transmembrane helix</keyword>
<feature type="transmembrane region" description="Helical" evidence="7">
    <location>
        <begin position="16"/>
        <end position="35"/>
    </location>
</feature>
<evidence type="ECO:0000259" key="8">
    <source>
        <dbReference type="PROSITE" id="PS50111"/>
    </source>
</evidence>
<keyword evidence="11" id="KW-1185">Reference proteome</keyword>
<evidence type="ECO:0000256" key="5">
    <source>
        <dbReference type="PROSITE-ProRule" id="PRU00284"/>
    </source>
</evidence>
<feature type="domain" description="Methyl-accepting transducer" evidence="8">
    <location>
        <begin position="361"/>
        <end position="590"/>
    </location>
</feature>
<evidence type="ECO:0000313" key="10">
    <source>
        <dbReference type="EMBL" id="TPV47592.1"/>
    </source>
</evidence>
<gene>
    <name evidence="10" type="ORF">FJW01_03405</name>
</gene>
<dbReference type="PROSITE" id="PS50111">
    <property type="entry name" value="CHEMOTAXIS_TRANSDUC_2"/>
    <property type="match status" value="1"/>
</dbReference>
<dbReference type="Gene3D" id="1.10.287.950">
    <property type="entry name" value="Methyl-accepting chemotaxis protein"/>
    <property type="match status" value="1"/>
</dbReference>
<dbReference type="PANTHER" id="PTHR43531">
    <property type="entry name" value="PROTEIN ICFG"/>
    <property type="match status" value="1"/>
</dbReference>
<proteinExistence type="inferred from homology"/>
<evidence type="ECO:0000256" key="1">
    <source>
        <dbReference type="ARBA" id="ARBA00004370"/>
    </source>
</evidence>
<evidence type="ECO:0000256" key="6">
    <source>
        <dbReference type="SAM" id="Coils"/>
    </source>
</evidence>
<dbReference type="GO" id="GO:0006935">
    <property type="term" value="P:chemotaxis"/>
    <property type="evidence" value="ECO:0007669"/>
    <property type="project" value="UniProtKB-KW"/>
</dbReference>
<dbReference type="InterPro" id="IPR032255">
    <property type="entry name" value="HBM"/>
</dbReference>
<evidence type="ECO:0000256" key="2">
    <source>
        <dbReference type="ARBA" id="ARBA00022500"/>
    </source>
</evidence>
<evidence type="ECO:0000256" key="4">
    <source>
        <dbReference type="ARBA" id="ARBA00029447"/>
    </source>
</evidence>
<evidence type="ECO:0000256" key="7">
    <source>
        <dbReference type="SAM" id="Phobius"/>
    </source>
</evidence>
<dbReference type="InterPro" id="IPR003660">
    <property type="entry name" value="HAMP_dom"/>
</dbReference>
<dbReference type="PRINTS" id="PR00260">
    <property type="entry name" value="CHEMTRNSDUCR"/>
</dbReference>
<keyword evidence="7" id="KW-0472">Membrane</keyword>
<dbReference type="InterPro" id="IPR004090">
    <property type="entry name" value="Chemotax_Me-accpt_rcpt"/>
</dbReference>
<dbReference type="SMART" id="SM00304">
    <property type="entry name" value="HAMP"/>
    <property type="match status" value="1"/>
</dbReference>